<sequence>MLPFEGSAHSEAERLLPWFVNATLDGDELARVQCHLAECARCQREVEQLRALHRACTEAAAVPDATPSLRRLRHRLRAPVVRASWPRWRAVREAWAATPTWLRCTVAAQCAVMLVLTGLLLGGGSPSAMYRTLGEAAAPAPAVDVHHLAVVFDPQIEQAQMQRLLRASQARIVDGPNDAGAYVLAVPAARAAAVREALRAAPGVVLVESLGPRERR</sequence>
<evidence type="ECO:0000313" key="2">
    <source>
        <dbReference type="EMBL" id="MFC3550301.1"/>
    </source>
</evidence>
<dbReference type="EMBL" id="JBHRXK010000002">
    <property type="protein sequence ID" value="MFC3550301.1"/>
    <property type="molecule type" value="Genomic_DNA"/>
</dbReference>
<comment type="caution">
    <text evidence="2">The sequence shown here is derived from an EMBL/GenBank/DDBJ whole genome shotgun (WGS) entry which is preliminary data.</text>
</comment>
<dbReference type="Gene3D" id="1.10.10.1320">
    <property type="entry name" value="Anti-sigma factor, zinc-finger domain"/>
    <property type="match status" value="1"/>
</dbReference>
<dbReference type="Pfam" id="PF13490">
    <property type="entry name" value="zf-HC2"/>
    <property type="match status" value="1"/>
</dbReference>
<protein>
    <submittedName>
        <fullName evidence="2">Anti-sigma factor family protein</fullName>
    </submittedName>
</protein>
<dbReference type="RefSeq" id="WP_386758073.1">
    <property type="nucleotide sequence ID" value="NZ_JBHRXK010000002.1"/>
</dbReference>
<name>A0ABV7RR07_9GAMM</name>
<dbReference type="InterPro" id="IPR027383">
    <property type="entry name" value="Znf_put"/>
</dbReference>
<gene>
    <name evidence="2" type="ORF">ACFOLC_04660</name>
</gene>
<keyword evidence="3" id="KW-1185">Reference proteome</keyword>
<dbReference type="InterPro" id="IPR041916">
    <property type="entry name" value="Anti_sigma_zinc_sf"/>
</dbReference>
<proteinExistence type="predicted"/>
<evidence type="ECO:0000313" key="3">
    <source>
        <dbReference type="Proteomes" id="UP001595740"/>
    </source>
</evidence>
<dbReference type="Proteomes" id="UP001595740">
    <property type="component" value="Unassembled WGS sequence"/>
</dbReference>
<feature type="domain" description="Putative zinc-finger" evidence="1">
    <location>
        <begin position="11"/>
        <end position="43"/>
    </location>
</feature>
<evidence type="ECO:0000259" key="1">
    <source>
        <dbReference type="Pfam" id="PF13490"/>
    </source>
</evidence>
<accession>A0ABV7RR07</accession>
<organism evidence="2 3">
    <name type="scientific">Lysobacter cavernae</name>
    <dbReference type="NCBI Taxonomy" id="1685901"/>
    <lineage>
        <taxon>Bacteria</taxon>
        <taxon>Pseudomonadati</taxon>
        <taxon>Pseudomonadota</taxon>
        <taxon>Gammaproteobacteria</taxon>
        <taxon>Lysobacterales</taxon>
        <taxon>Lysobacteraceae</taxon>
        <taxon>Lysobacter</taxon>
    </lineage>
</organism>
<reference evidence="3" key="1">
    <citation type="journal article" date="2019" name="Int. J. Syst. Evol. Microbiol.">
        <title>The Global Catalogue of Microorganisms (GCM) 10K type strain sequencing project: providing services to taxonomists for standard genome sequencing and annotation.</title>
        <authorList>
            <consortium name="The Broad Institute Genomics Platform"/>
            <consortium name="The Broad Institute Genome Sequencing Center for Infectious Disease"/>
            <person name="Wu L."/>
            <person name="Ma J."/>
        </authorList>
    </citation>
    <scope>NUCLEOTIDE SEQUENCE [LARGE SCALE GENOMIC DNA]</scope>
    <source>
        <strain evidence="3">KCTC 42875</strain>
    </source>
</reference>